<evidence type="ECO:0000256" key="2">
    <source>
        <dbReference type="ARBA" id="ARBA00009152"/>
    </source>
</evidence>
<comment type="catalytic activity">
    <reaction evidence="7 8">
        <text>L-histidinol phosphate + H2O = L-histidinol + phosphate</text>
        <dbReference type="Rhea" id="RHEA:14465"/>
        <dbReference type="ChEBI" id="CHEBI:15377"/>
        <dbReference type="ChEBI" id="CHEBI:43474"/>
        <dbReference type="ChEBI" id="CHEBI:57699"/>
        <dbReference type="ChEBI" id="CHEBI:57980"/>
        <dbReference type="EC" id="3.1.3.15"/>
    </reaction>
</comment>
<evidence type="ECO:0000256" key="3">
    <source>
        <dbReference type="ARBA" id="ARBA00013085"/>
    </source>
</evidence>
<comment type="similarity">
    <text evidence="2 8">Belongs to the PHP hydrolase family. HisK subfamily.</text>
</comment>
<dbReference type="PANTHER" id="PTHR21039:SF0">
    <property type="entry name" value="HISTIDINOL-PHOSPHATASE"/>
    <property type="match status" value="1"/>
</dbReference>
<proteinExistence type="inferred from homology"/>
<feature type="domain" description="PHP" evidence="9">
    <location>
        <begin position="4"/>
        <end position="263"/>
    </location>
</feature>
<evidence type="ECO:0000256" key="1">
    <source>
        <dbReference type="ARBA" id="ARBA00004970"/>
    </source>
</evidence>
<dbReference type="InterPro" id="IPR016195">
    <property type="entry name" value="Pol/histidinol_Pase-like"/>
</dbReference>
<accession>A0A066V9C7</accession>
<dbReference type="Pfam" id="PF02811">
    <property type="entry name" value="PHP"/>
    <property type="match status" value="1"/>
</dbReference>
<organism evidence="10 11">
    <name type="scientific">Tilletiaria anomala (strain ATCC 24038 / CBS 436.72 / UBC 951)</name>
    <dbReference type="NCBI Taxonomy" id="1037660"/>
    <lineage>
        <taxon>Eukaryota</taxon>
        <taxon>Fungi</taxon>
        <taxon>Dikarya</taxon>
        <taxon>Basidiomycota</taxon>
        <taxon>Ustilaginomycotina</taxon>
        <taxon>Exobasidiomycetes</taxon>
        <taxon>Georgefischeriales</taxon>
        <taxon>Tilletiariaceae</taxon>
        <taxon>Tilletiaria</taxon>
    </lineage>
</organism>
<gene>
    <name evidence="10" type="ORF">K437DRAFT_252817</name>
</gene>
<dbReference type="EMBL" id="JMSN01000228">
    <property type="protein sequence ID" value="KDN35215.1"/>
    <property type="molecule type" value="Genomic_DNA"/>
</dbReference>
<dbReference type="Gene3D" id="3.20.20.140">
    <property type="entry name" value="Metal-dependent hydrolases"/>
    <property type="match status" value="1"/>
</dbReference>
<reference evidence="10 11" key="1">
    <citation type="submission" date="2014-05" db="EMBL/GenBank/DDBJ databases">
        <title>Draft genome sequence of a rare smut relative, Tilletiaria anomala UBC 951.</title>
        <authorList>
            <consortium name="DOE Joint Genome Institute"/>
            <person name="Toome M."/>
            <person name="Kuo A."/>
            <person name="Henrissat B."/>
            <person name="Lipzen A."/>
            <person name="Tritt A."/>
            <person name="Yoshinaga Y."/>
            <person name="Zane M."/>
            <person name="Barry K."/>
            <person name="Grigoriev I.V."/>
            <person name="Spatafora J.W."/>
            <person name="Aimea M.C."/>
        </authorList>
    </citation>
    <scope>NUCLEOTIDE SEQUENCE [LARGE SCALE GENOMIC DNA]</scope>
    <source>
        <strain evidence="10 11">UBC 951</strain>
    </source>
</reference>
<dbReference type="GO" id="GO:0004401">
    <property type="term" value="F:histidinol-phosphatase activity"/>
    <property type="evidence" value="ECO:0007669"/>
    <property type="project" value="UniProtKB-UniRule"/>
</dbReference>
<protein>
    <recommendedName>
        <fullName evidence="3 8">Histidinol-phosphatase</fullName>
        <shortName evidence="8">HolPase</shortName>
        <ecNumber evidence="3 8">3.1.3.15</ecNumber>
    </recommendedName>
</protein>
<comment type="caution">
    <text evidence="10">The sequence shown here is derived from an EMBL/GenBank/DDBJ whole genome shotgun (WGS) entry which is preliminary data.</text>
</comment>
<dbReference type="InParanoid" id="A0A066V9C7"/>
<keyword evidence="11" id="KW-1185">Reference proteome</keyword>
<evidence type="ECO:0000313" key="10">
    <source>
        <dbReference type="EMBL" id="KDN35215.1"/>
    </source>
</evidence>
<dbReference type="OMA" id="DYDRPMY"/>
<dbReference type="PANTHER" id="PTHR21039">
    <property type="entry name" value="HISTIDINOL PHOSPHATASE-RELATED"/>
    <property type="match status" value="1"/>
</dbReference>
<dbReference type="SUPFAM" id="SSF89550">
    <property type="entry name" value="PHP domain-like"/>
    <property type="match status" value="1"/>
</dbReference>
<dbReference type="OrthoDB" id="5957391at2759"/>
<dbReference type="RefSeq" id="XP_013239758.1">
    <property type="nucleotide sequence ID" value="XM_013384304.1"/>
</dbReference>
<dbReference type="AlphaFoldDB" id="A0A066V9C7"/>
<dbReference type="Proteomes" id="UP000027361">
    <property type="component" value="Unassembled WGS sequence"/>
</dbReference>
<dbReference type="InterPro" id="IPR004013">
    <property type="entry name" value="PHP_dom"/>
</dbReference>
<dbReference type="UniPathway" id="UPA00031">
    <property type="reaction ID" value="UER00013"/>
</dbReference>
<evidence type="ECO:0000313" key="11">
    <source>
        <dbReference type="Proteomes" id="UP000027361"/>
    </source>
</evidence>
<evidence type="ECO:0000256" key="8">
    <source>
        <dbReference type="RuleBase" id="RU366003"/>
    </source>
</evidence>
<dbReference type="EC" id="3.1.3.15" evidence="3 8"/>
<evidence type="ECO:0000256" key="4">
    <source>
        <dbReference type="ARBA" id="ARBA00022605"/>
    </source>
</evidence>
<dbReference type="GeneID" id="25263421"/>
<comment type="pathway">
    <text evidence="1 8">Amino-acid biosynthesis; L-histidine biosynthesis; L-histidine from 5-phospho-alpha-D-ribose 1-diphosphate: step 8/9.</text>
</comment>
<dbReference type="GO" id="GO:0000105">
    <property type="term" value="P:L-histidine biosynthetic process"/>
    <property type="evidence" value="ECO:0007669"/>
    <property type="project" value="UniProtKB-UniRule"/>
</dbReference>
<keyword evidence="4 8" id="KW-0028">Amino-acid biosynthesis</keyword>
<name>A0A066V9C7_TILAU</name>
<keyword evidence="5 8" id="KW-0378">Hydrolase</keyword>
<evidence type="ECO:0000256" key="5">
    <source>
        <dbReference type="ARBA" id="ARBA00022801"/>
    </source>
</evidence>
<dbReference type="GO" id="GO:0005737">
    <property type="term" value="C:cytoplasm"/>
    <property type="evidence" value="ECO:0007669"/>
    <property type="project" value="TreeGrafter"/>
</dbReference>
<evidence type="ECO:0000256" key="7">
    <source>
        <dbReference type="ARBA" id="ARBA00049158"/>
    </source>
</evidence>
<dbReference type="InterPro" id="IPR010140">
    <property type="entry name" value="Histidinol_P_phosphatase_HisJ"/>
</dbReference>
<sequence length="374" mass="43186">MHSHHSHSGQFCSHAADQLSDVLDHAAHLGFTHFHLSEHCPRALSEHLYPEEREAGLEPADLESRFIAYLAQARSLQAVWKDKLHILVGCETENLKAPAEMGNDSIDHLINFLERLSIRQGKLKEGTPAACGLDVVDYLVGSLHHVRGVPIDFDLSTFTSALRLFEVDNRQSAQYNEEERKERAHALLILEYLDRQLELMQRLRPEIIGHFDLFRLYYPQFPVRPDTSTPRPHLDALLADVWKRIERNVRYACAYGALFEANSASLRKGWDTAYPGHDVLQYIVQMGGRVCLSDDSHGISYIALNYLRMRDYLERANVDEIWYLEKDEIHVLEWAKQAKTFHNAPLRFARGTIAKRLTDAQWKEHVFWKNLQTL</sequence>
<keyword evidence="6 8" id="KW-0368">Histidine biosynthesis</keyword>
<evidence type="ECO:0000259" key="9">
    <source>
        <dbReference type="Pfam" id="PF02811"/>
    </source>
</evidence>
<dbReference type="STRING" id="1037660.A0A066V9C7"/>
<dbReference type="HOGENOM" id="CLU_054611_0_0_1"/>
<dbReference type="FunCoup" id="A0A066V9C7">
    <property type="interactions" value="86"/>
</dbReference>
<evidence type="ECO:0000256" key="6">
    <source>
        <dbReference type="ARBA" id="ARBA00023102"/>
    </source>
</evidence>